<sequence length="272" mass="28941">MRQKLFAHVSVLFAALVVALFLTAGAAHAYLSVSDYYAQWSRSGTAYPSLTTNTSVGNTNTSTVKPGVTVSSGSALPNATVVIMPVADRAGYYSRLLGETFPSVTAQPVPIPPASPSQNGPPENNGSTMPASSNPAPTSTGAVEALTAAEKEMLDLVNQERVKAGLHPFVLDMRLVQLARLKSQDMYQNHYFGHVSPTYGTAYDMEKRAGISARVMGGENIAKAATVARAHQLFMSSELHRANILDPRHDAIGIGIVTTPYGVYVTQLFIGD</sequence>
<dbReference type="Proteomes" id="UP000282654">
    <property type="component" value="Unassembled WGS sequence"/>
</dbReference>
<feature type="domain" description="SCP" evidence="3">
    <location>
        <begin position="154"/>
        <end position="269"/>
    </location>
</feature>
<keyword evidence="2" id="KW-0732">Signal</keyword>
<evidence type="ECO:0000313" key="5">
    <source>
        <dbReference type="Proteomes" id="UP000282654"/>
    </source>
</evidence>
<keyword evidence="5" id="KW-1185">Reference proteome</keyword>
<organism evidence="4 5">
    <name type="scientific">Thermodesulfitimonas autotrophica</name>
    <dbReference type="NCBI Taxonomy" id="1894989"/>
    <lineage>
        <taxon>Bacteria</taxon>
        <taxon>Bacillati</taxon>
        <taxon>Bacillota</taxon>
        <taxon>Clostridia</taxon>
        <taxon>Thermoanaerobacterales</taxon>
        <taxon>Thermoanaerobacteraceae</taxon>
        <taxon>Thermodesulfitimonas</taxon>
    </lineage>
</organism>
<evidence type="ECO:0000256" key="2">
    <source>
        <dbReference type="SAM" id="SignalP"/>
    </source>
</evidence>
<dbReference type="Gene3D" id="3.40.33.10">
    <property type="entry name" value="CAP"/>
    <property type="match status" value="1"/>
</dbReference>
<feature type="region of interest" description="Disordered" evidence="1">
    <location>
        <begin position="107"/>
        <end position="140"/>
    </location>
</feature>
<name>A0A3N5ANG5_9THEO</name>
<dbReference type="CDD" id="cd05379">
    <property type="entry name" value="CAP_bacterial"/>
    <property type="match status" value="1"/>
</dbReference>
<comment type="caution">
    <text evidence="4">The sequence shown here is derived from an EMBL/GenBank/DDBJ whole genome shotgun (WGS) entry which is preliminary data.</text>
</comment>
<dbReference type="InterPro" id="IPR014044">
    <property type="entry name" value="CAP_dom"/>
</dbReference>
<evidence type="ECO:0000256" key="1">
    <source>
        <dbReference type="SAM" id="MobiDB-lite"/>
    </source>
</evidence>
<feature type="chain" id="PRO_5018207131" evidence="2">
    <location>
        <begin position="30"/>
        <end position="272"/>
    </location>
</feature>
<gene>
    <name evidence="4" type="ORF">EDD75_0867</name>
</gene>
<dbReference type="PANTHER" id="PTHR31157:SF1">
    <property type="entry name" value="SCP DOMAIN-CONTAINING PROTEIN"/>
    <property type="match status" value="1"/>
</dbReference>
<dbReference type="RefSeq" id="WP_211328091.1">
    <property type="nucleotide sequence ID" value="NZ_RKRE01000002.1"/>
</dbReference>
<reference evidence="4 5" key="1">
    <citation type="submission" date="2018-11" db="EMBL/GenBank/DDBJ databases">
        <title>Genomic Encyclopedia of Type Strains, Phase IV (KMG-IV): sequencing the most valuable type-strain genomes for metagenomic binning, comparative biology and taxonomic classification.</title>
        <authorList>
            <person name="Goeker M."/>
        </authorList>
    </citation>
    <scope>NUCLEOTIDE SEQUENCE [LARGE SCALE GENOMIC DNA]</scope>
    <source>
        <strain evidence="4 5">DSM 102936</strain>
    </source>
</reference>
<dbReference type="AlphaFoldDB" id="A0A3N5ANG5"/>
<evidence type="ECO:0000313" key="4">
    <source>
        <dbReference type="EMBL" id="RPF46619.1"/>
    </source>
</evidence>
<accession>A0A3N5ANG5</accession>
<dbReference type="Pfam" id="PF00188">
    <property type="entry name" value="CAP"/>
    <property type="match status" value="1"/>
</dbReference>
<protein>
    <submittedName>
        <fullName evidence="4">Uncharacterized protein YkwD</fullName>
    </submittedName>
</protein>
<feature type="signal peptide" evidence="2">
    <location>
        <begin position="1"/>
        <end position="29"/>
    </location>
</feature>
<dbReference type="InterPro" id="IPR035940">
    <property type="entry name" value="CAP_sf"/>
</dbReference>
<evidence type="ECO:0000259" key="3">
    <source>
        <dbReference type="Pfam" id="PF00188"/>
    </source>
</evidence>
<dbReference type="SUPFAM" id="SSF55797">
    <property type="entry name" value="PR-1-like"/>
    <property type="match status" value="1"/>
</dbReference>
<feature type="compositionally biased region" description="Polar residues" evidence="1">
    <location>
        <begin position="116"/>
        <end position="140"/>
    </location>
</feature>
<dbReference type="PANTHER" id="PTHR31157">
    <property type="entry name" value="SCP DOMAIN-CONTAINING PROTEIN"/>
    <property type="match status" value="1"/>
</dbReference>
<proteinExistence type="predicted"/>
<dbReference type="EMBL" id="RKRE01000002">
    <property type="protein sequence ID" value="RPF46619.1"/>
    <property type="molecule type" value="Genomic_DNA"/>
</dbReference>